<reference evidence="5" key="1">
    <citation type="submission" date="2022-11" db="EMBL/GenBank/DDBJ databases">
        <authorList>
            <person name="Morgan W.R."/>
            <person name="Tartar A."/>
        </authorList>
    </citation>
    <scope>NUCLEOTIDE SEQUENCE</scope>
    <source>
        <strain evidence="5">ARSEF 373</strain>
    </source>
</reference>
<organism evidence="5 6">
    <name type="scientific">Lagenidium giganteum</name>
    <dbReference type="NCBI Taxonomy" id="4803"/>
    <lineage>
        <taxon>Eukaryota</taxon>
        <taxon>Sar</taxon>
        <taxon>Stramenopiles</taxon>
        <taxon>Oomycota</taxon>
        <taxon>Peronosporomycetes</taxon>
        <taxon>Pythiales</taxon>
        <taxon>Pythiaceae</taxon>
    </lineage>
</organism>
<comment type="subcellular location">
    <subcellularLocation>
        <location evidence="1">Host cell</location>
    </subcellularLocation>
    <subcellularLocation>
        <location evidence="2">Secreted</location>
    </subcellularLocation>
</comment>
<evidence type="ECO:0000256" key="1">
    <source>
        <dbReference type="ARBA" id="ARBA00004340"/>
    </source>
</evidence>
<accession>A0AAV2Z6J9</accession>
<evidence type="ECO:0000256" key="2">
    <source>
        <dbReference type="ARBA" id="ARBA00004613"/>
    </source>
</evidence>
<dbReference type="Pfam" id="PF20147">
    <property type="entry name" value="Crinkler"/>
    <property type="match status" value="1"/>
</dbReference>
<gene>
    <name evidence="5" type="ORF">N0F65_002687</name>
</gene>
<evidence type="ECO:0000256" key="3">
    <source>
        <dbReference type="ARBA" id="ARBA00022525"/>
    </source>
</evidence>
<dbReference type="Proteomes" id="UP001146120">
    <property type="component" value="Unassembled WGS sequence"/>
</dbReference>
<evidence type="ECO:0000259" key="4">
    <source>
        <dbReference type="Pfam" id="PF20147"/>
    </source>
</evidence>
<dbReference type="EMBL" id="DAKRPA010000054">
    <property type="protein sequence ID" value="DBA01077.1"/>
    <property type="molecule type" value="Genomic_DNA"/>
</dbReference>
<reference evidence="5" key="2">
    <citation type="journal article" date="2023" name="Microbiol Resour">
        <title>Decontamination and Annotation of the Draft Genome Sequence of the Oomycete Lagenidium giganteum ARSEF 373.</title>
        <authorList>
            <person name="Morgan W.R."/>
            <person name="Tartar A."/>
        </authorList>
    </citation>
    <scope>NUCLEOTIDE SEQUENCE</scope>
    <source>
        <strain evidence="5">ARSEF 373</strain>
    </source>
</reference>
<dbReference type="AlphaFoldDB" id="A0AAV2Z6J9"/>
<comment type="caution">
    <text evidence="5">The sequence shown here is derived from an EMBL/GenBank/DDBJ whole genome shotgun (WGS) entry which is preliminary data.</text>
</comment>
<protein>
    <recommendedName>
        <fullName evidence="4">Crinkler effector protein N-terminal domain-containing protein</fullName>
    </recommendedName>
</protein>
<dbReference type="GO" id="GO:0005576">
    <property type="term" value="C:extracellular region"/>
    <property type="evidence" value="ECO:0007669"/>
    <property type="project" value="UniProtKB-SubCell"/>
</dbReference>
<feature type="domain" description="Crinkler effector protein N-terminal" evidence="4">
    <location>
        <begin position="2"/>
        <end position="52"/>
    </location>
</feature>
<evidence type="ECO:0000313" key="6">
    <source>
        <dbReference type="Proteomes" id="UP001146120"/>
    </source>
</evidence>
<keyword evidence="6" id="KW-1185">Reference proteome</keyword>
<evidence type="ECO:0000313" key="5">
    <source>
        <dbReference type="EMBL" id="DBA01077.1"/>
    </source>
</evidence>
<dbReference type="GO" id="GO:0043657">
    <property type="term" value="C:host cell"/>
    <property type="evidence" value="ECO:0007669"/>
    <property type="project" value="UniProtKB-SubCell"/>
</dbReference>
<sequence>MVTLICAVVGTAGSAFSVRVDERDSVDDLKNAIATTQKYDFAASTLQLYKNREGRRVARRRSCCAATRREGNS</sequence>
<keyword evidence="3" id="KW-0964">Secreted</keyword>
<proteinExistence type="predicted"/>
<dbReference type="InterPro" id="IPR045379">
    <property type="entry name" value="Crinkler_N"/>
</dbReference>
<name>A0AAV2Z6J9_9STRA</name>